<feature type="transmembrane region" description="Helical" evidence="12">
    <location>
        <begin position="849"/>
        <end position="868"/>
    </location>
</feature>
<keyword evidence="4" id="KW-0479">Metal-binding</keyword>
<feature type="region of interest" description="Disordered" evidence="11">
    <location>
        <begin position="1"/>
        <end position="38"/>
    </location>
</feature>
<feature type="transmembrane region" description="Helical" evidence="12">
    <location>
        <begin position="561"/>
        <end position="582"/>
    </location>
</feature>
<evidence type="ECO:0000256" key="11">
    <source>
        <dbReference type="SAM" id="MobiDB-lite"/>
    </source>
</evidence>
<dbReference type="InterPro" id="IPR004841">
    <property type="entry name" value="AA-permease/SLC12A_dom"/>
</dbReference>
<feature type="transmembrane region" description="Helical" evidence="12">
    <location>
        <begin position="936"/>
        <end position="955"/>
    </location>
</feature>
<keyword evidence="7" id="KW-0029">Amino-acid transport</keyword>
<feature type="compositionally biased region" description="Basic and acidic residues" evidence="11">
    <location>
        <begin position="327"/>
        <end position="342"/>
    </location>
</feature>
<evidence type="ECO:0000256" key="5">
    <source>
        <dbReference type="ARBA" id="ARBA00022771"/>
    </source>
</evidence>
<dbReference type="GO" id="GO:0008270">
    <property type="term" value="F:zinc ion binding"/>
    <property type="evidence" value="ECO:0007669"/>
    <property type="project" value="UniProtKB-KW"/>
</dbReference>
<dbReference type="AlphaFoldDB" id="A0A9P1H330"/>
<keyword evidence="9 12" id="KW-0472">Membrane</keyword>
<organism evidence="14 15">
    <name type="scientific">Parascedosporium putredinis</name>
    <dbReference type="NCBI Taxonomy" id="1442378"/>
    <lineage>
        <taxon>Eukaryota</taxon>
        <taxon>Fungi</taxon>
        <taxon>Dikarya</taxon>
        <taxon>Ascomycota</taxon>
        <taxon>Pezizomycotina</taxon>
        <taxon>Sordariomycetes</taxon>
        <taxon>Hypocreomycetidae</taxon>
        <taxon>Microascales</taxon>
        <taxon>Microascaceae</taxon>
        <taxon>Parascedosporium</taxon>
    </lineage>
</organism>
<feature type="transmembrane region" description="Helical" evidence="12">
    <location>
        <begin position="641"/>
        <end position="661"/>
    </location>
</feature>
<dbReference type="InterPro" id="IPR047506">
    <property type="entry name" value="UBR7-like_UBR-box"/>
</dbReference>
<feature type="transmembrane region" description="Helical" evidence="12">
    <location>
        <begin position="889"/>
        <end position="916"/>
    </location>
</feature>
<evidence type="ECO:0000259" key="13">
    <source>
        <dbReference type="PROSITE" id="PS51157"/>
    </source>
</evidence>
<dbReference type="CDD" id="cd19677">
    <property type="entry name" value="UBR-box_UBR7"/>
    <property type="match status" value="1"/>
</dbReference>
<name>A0A9P1H330_9PEZI</name>
<feature type="region of interest" description="Disordered" evidence="11">
    <location>
        <begin position="217"/>
        <end position="253"/>
    </location>
</feature>
<dbReference type="EMBL" id="CALLCH030000012">
    <property type="protein sequence ID" value="CAI4215044.1"/>
    <property type="molecule type" value="Genomic_DNA"/>
</dbReference>
<evidence type="ECO:0000256" key="9">
    <source>
        <dbReference type="ARBA" id="ARBA00023136"/>
    </source>
</evidence>
<keyword evidence="6" id="KW-0862">Zinc</keyword>
<evidence type="ECO:0000256" key="6">
    <source>
        <dbReference type="ARBA" id="ARBA00022833"/>
    </source>
</evidence>
<evidence type="ECO:0000256" key="2">
    <source>
        <dbReference type="ARBA" id="ARBA00022448"/>
    </source>
</evidence>
<reference evidence="14" key="1">
    <citation type="submission" date="2022-11" db="EMBL/GenBank/DDBJ databases">
        <authorList>
            <person name="Scott C."/>
            <person name="Bruce N."/>
        </authorList>
    </citation>
    <scope>NUCLEOTIDE SEQUENCE</scope>
</reference>
<dbReference type="PANTHER" id="PTHR43341:SF1">
    <property type="entry name" value="GENERAL AMINO-ACID PERMEASE GAP1"/>
    <property type="match status" value="1"/>
</dbReference>
<feature type="transmembrane region" description="Helical" evidence="12">
    <location>
        <begin position="667"/>
        <end position="691"/>
    </location>
</feature>
<sequence>MDPPTHSSHTHTGDTPASDASPAVGRAGSVSAHSQDSQTAADFLRDQLQLEAEAREALPYAFDSCTNMLGSLKQSVFSCLTCNPPPKDVNAPYEAAGVCYACSIQCHGDHTLVEIFAKRNFTCDCGTTRLPATVPCSLRPNPDTGKKGVHSEEPFAGAEPNVYNHNFRNRFCACSCDYDPFQQKGTMFQCLGLGTHLTGGCGEDWYHPSCLSGAGPKWHEGTTNPKDAKVKAEGGEGSEGGDDSEDPPLPPGFPEEESFDGIFCYKCVESNPWIKRYAGTDGFLMPVFLEGNVGPAVQSTLGSDSLEGATDSKKRKASELEVDDTDGPDKRPRSSADSDCKLNRLPPAPAGKFSLFFKPDFRDHLCRCSECSVYLEKFPQLKEEEDIYEPPLSEGGSENGASTHGSGSLYERGESALKNIDRVRAIEGVMAYNMMKEKLKPLFEAFAGTGKAIGADDIKDYFAKLRGDDEAIKNAGQAAAASNSHDEQDVAKLAGEYEPIGCTRLGKTGGQAPAVGQDEANFQRGIETRQMVFLSLAGSIGAGLFVASGSALSSGGPGNTVLNYGVVGIMICTTMGSLGELATTFPVAGAFYDYADRFLGEHWGFAIGWMFVLNWITVLPFELTTMGAQMKFWIPNLRPEWAVGPILFFISCGSFLGSKVFGEIEHWLGVGKVLACTVFLIVAIITASGGIPQDKSVLQWNRAPRHDGARMQKSRKAMPLGTYLAFFRIAVFYVLGVFCLGLVIPSDHPDLSQAGHGAKFSPFALAARLAGVPGLAHFFNAMILAALLSMANMAVFATSRALQALCAKGKGPAFLCRVNRRGIPYPAQILTLCAGLLAFINAAPQGAQIFDWLLSIAATFGFYVWIAIAVSHVRYRRALARAGISTKSLVFASPFGLWGSYLTIVVGTFALIANPLSAAFPLQNSSVTPTSVMRENVGMLIPWILWASHSLAHYLKNRKNPNRERWSIFKPLAQVDVVSGRVTKPRPMA</sequence>
<gene>
    <name evidence="14" type="ORF">PPNO1_LOCUS4764</name>
</gene>
<keyword evidence="8 12" id="KW-1133">Transmembrane helix</keyword>
<evidence type="ECO:0000256" key="4">
    <source>
        <dbReference type="ARBA" id="ARBA00022723"/>
    </source>
</evidence>
<dbReference type="Pfam" id="PF02207">
    <property type="entry name" value="zf-UBR"/>
    <property type="match status" value="1"/>
</dbReference>
<evidence type="ECO:0000256" key="3">
    <source>
        <dbReference type="ARBA" id="ARBA00022692"/>
    </source>
</evidence>
<feature type="domain" description="UBR-type" evidence="13">
    <location>
        <begin position="63"/>
        <end position="141"/>
    </location>
</feature>
<keyword evidence="15" id="KW-1185">Reference proteome</keyword>
<feature type="transmembrane region" description="Helical" evidence="12">
    <location>
        <begin position="720"/>
        <end position="744"/>
    </location>
</feature>
<feature type="transmembrane region" description="Helical" evidence="12">
    <location>
        <begin position="823"/>
        <end position="843"/>
    </location>
</feature>
<evidence type="ECO:0000313" key="15">
    <source>
        <dbReference type="Proteomes" id="UP000838763"/>
    </source>
</evidence>
<evidence type="ECO:0000256" key="10">
    <source>
        <dbReference type="PROSITE-ProRule" id="PRU00508"/>
    </source>
</evidence>
<protein>
    <recommendedName>
        <fullName evidence="13">UBR-type domain-containing protein</fullName>
    </recommendedName>
</protein>
<evidence type="ECO:0000256" key="8">
    <source>
        <dbReference type="ARBA" id="ARBA00022989"/>
    </source>
</evidence>
<evidence type="ECO:0000313" key="14">
    <source>
        <dbReference type="EMBL" id="CAI4215044.1"/>
    </source>
</evidence>
<dbReference type="Pfam" id="PF00324">
    <property type="entry name" value="AA_permease"/>
    <property type="match status" value="2"/>
</dbReference>
<accession>A0A9P1H330</accession>
<dbReference type="GO" id="GO:0016020">
    <property type="term" value="C:membrane"/>
    <property type="evidence" value="ECO:0007669"/>
    <property type="project" value="UniProtKB-SubCell"/>
</dbReference>
<keyword evidence="5" id="KW-0863">Zinc-finger</keyword>
<evidence type="ECO:0000256" key="1">
    <source>
        <dbReference type="ARBA" id="ARBA00004141"/>
    </source>
</evidence>
<comment type="caution">
    <text evidence="14">The sequence shown here is derived from an EMBL/GenBank/DDBJ whole genome shotgun (WGS) entry which is preliminary data.</text>
</comment>
<dbReference type="PROSITE" id="PS51157">
    <property type="entry name" value="ZF_UBR"/>
    <property type="match status" value="1"/>
</dbReference>
<dbReference type="OrthoDB" id="10262564at2759"/>
<feature type="zinc finger region" description="UBR-type" evidence="10">
    <location>
        <begin position="63"/>
        <end position="141"/>
    </location>
</feature>
<dbReference type="SMART" id="SM00396">
    <property type="entry name" value="ZnF_UBR1"/>
    <property type="match status" value="1"/>
</dbReference>
<dbReference type="PANTHER" id="PTHR43341">
    <property type="entry name" value="AMINO ACID PERMEASE"/>
    <property type="match status" value="1"/>
</dbReference>
<feature type="transmembrane region" description="Helical" evidence="12">
    <location>
        <begin position="531"/>
        <end position="549"/>
    </location>
</feature>
<evidence type="ECO:0000256" key="7">
    <source>
        <dbReference type="ARBA" id="ARBA00022970"/>
    </source>
</evidence>
<dbReference type="GO" id="GO:0015171">
    <property type="term" value="F:amino acid transmembrane transporter activity"/>
    <property type="evidence" value="ECO:0007669"/>
    <property type="project" value="TreeGrafter"/>
</dbReference>
<keyword evidence="3 12" id="KW-0812">Transmembrane</keyword>
<dbReference type="Gene3D" id="1.20.1740.10">
    <property type="entry name" value="Amino acid/polyamine transporter I"/>
    <property type="match status" value="2"/>
</dbReference>
<dbReference type="Proteomes" id="UP000838763">
    <property type="component" value="Unassembled WGS sequence"/>
</dbReference>
<comment type="subcellular location">
    <subcellularLocation>
        <location evidence="1">Membrane</location>
        <topology evidence="1">Multi-pass membrane protein</topology>
    </subcellularLocation>
</comment>
<dbReference type="InterPro" id="IPR003126">
    <property type="entry name" value="Znf_UBR"/>
</dbReference>
<evidence type="ECO:0000256" key="12">
    <source>
        <dbReference type="SAM" id="Phobius"/>
    </source>
</evidence>
<dbReference type="InterPro" id="IPR050524">
    <property type="entry name" value="APC_YAT"/>
</dbReference>
<feature type="region of interest" description="Disordered" evidence="11">
    <location>
        <begin position="300"/>
        <end position="343"/>
    </location>
</feature>
<feature type="region of interest" description="Disordered" evidence="11">
    <location>
        <begin position="389"/>
        <end position="410"/>
    </location>
</feature>
<proteinExistence type="predicted"/>
<feature type="transmembrane region" description="Helical" evidence="12">
    <location>
        <begin position="602"/>
        <end position="621"/>
    </location>
</feature>
<keyword evidence="2" id="KW-0813">Transport</keyword>